<keyword evidence="2" id="KW-1185">Reference proteome</keyword>
<dbReference type="GeneID" id="84906319"/>
<comment type="caution">
    <text evidence="1">The sequence shown here is derived from an EMBL/GenBank/DDBJ whole genome shotgun (WGS) entry which is preliminary data.</text>
</comment>
<proteinExistence type="predicted"/>
<sequence length="50" mass="6048">MPIKYIFRLPIAQPQRQPEKQKTSKHVCFIEIRFTHFQAASHSRNRQPEK</sequence>
<dbReference type="Proteomes" id="UP000614058">
    <property type="component" value="Unassembled WGS sequence"/>
</dbReference>
<dbReference type="EMBL" id="JAEHNZ010000001">
    <property type="protein sequence ID" value="MBK0395217.1"/>
    <property type="molecule type" value="Genomic_DNA"/>
</dbReference>
<evidence type="ECO:0000313" key="2">
    <source>
        <dbReference type="Proteomes" id="UP000614058"/>
    </source>
</evidence>
<gene>
    <name evidence="1" type="ORF">JDW22_01115</name>
</gene>
<evidence type="ECO:0000313" key="1">
    <source>
        <dbReference type="EMBL" id="MBK0395217.1"/>
    </source>
</evidence>
<reference evidence="1 2" key="1">
    <citation type="journal article" date="2021" name="Pathogens">
        <title>Isolation and Characterization of Kingella bonacorsii sp. nov., A Novel Kingella Species Detected in a Stable Periodontitis Subject.</title>
        <authorList>
            <person name="Antezack A."/>
            <person name="Boxberger M."/>
            <person name="Rolland C."/>
            <person name="Monnet-Corti V."/>
            <person name="La Scola B."/>
        </authorList>
    </citation>
    <scope>NUCLEOTIDE SEQUENCE [LARGE SCALE GENOMIC DNA]</scope>
    <source>
        <strain evidence="1 2">Marseille-Q4569</strain>
    </source>
</reference>
<accession>A0ABS1BQK4</accession>
<protein>
    <submittedName>
        <fullName evidence="1">Uncharacterized protein</fullName>
    </submittedName>
</protein>
<dbReference type="RefSeq" id="WP_003796168.1">
    <property type="nucleotide sequence ID" value="NZ_JAEHNZ010000001.1"/>
</dbReference>
<name>A0ABS1BQK4_9NEIS</name>
<organism evidence="1 2">
    <name type="scientific">Kingella bonacorsii</name>
    <dbReference type="NCBI Taxonomy" id="2796361"/>
    <lineage>
        <taxon>Bacteria</taxon>
        <taxon>Pseudomonadati</taxon>
        <taxon>Pseudomonadota</taxon>
        <taxon>Betaproteobacteria</taxon>
        <taxon>Neisseriales</taxon>
        <taxon>Neisseriaceae</taxon>
        <taxon>Kingella</taxon>
    </lineage>
</organism>